<organism evidence="8 9">
    <name type="scientific">Limimonas halophila</name>
    <dbReference type="NCBI Taxonomy" id="1082479"/>
    <lineage>
        <taxon>Bacteria</taxon>
        <taxon>Pseudomonadati</taxon>
        <taxon>Pseudomonadota</taxon>
        <taxon>Alphaproteobacteria</taxon>
        <taxon>Rhodospirillales</taxon>
        <taxon>Rhodovibrionaceae</taxon>
        <taxon>Limimonas</taxon>
    </lineage>
</organism>
<dbReference type="STRING" id="1082479.SAMN05216241_10760"/>
<keyword evidence="6" id="KW-0732">Signal</keyword>
<name>A0A1G7SLL8_9PROT</name>
<keyword evidence="4" id="KW-0961">Cell wall biogenesis/degradation</keyword>
<evidence type="ECO:0000256" key="4">
    <source>
        <dbReference type="ARBA" id="ARBA00023316"/>
    </source>
</evidence>
<dbReference type="EC" id="4.2.2.n1" evidence="2"/>
<dbReference type="InterPro" id="IPR036908">
    <property type="entry name" value="RlpA-like_sf"/>
</dbReference>
<evidence type="ECO:0000256" key="5">
    <source>
        <dbReference type="ARBA" id="ARBA00030918"/>
    </source>
</evidence>
<evidence type="ECO:0000256" key="6">
    <source>
        <dbReference type="SAM" id="SignalP"/>
    </source>
</evidence>
<keyword evidence="3" id="KW-0456">Lyase</keyword>
<reference evidence="8 9" key="1">
    <citation type="submission" date="2016-10" db="EMBL/GenBank/DDBJ databases">
        <authorList>
            <person name="de Groot N.N."/>
        </authorList>
    </citation>
    <scope>NUCLEOTIDE SEQUENCE [LARGE SCALE GENOMIC DNA]</scope>
    <source>
        <strain evidence="8 9">DSM 25584</strain>
    </source>
</reference>
<dbReference type="AlphaFoldDB" id="A0A1G7SLL8"/>
<sequence>MPRPGLRLAALCALAGTLALAACTEREEAEKAPVGEDGIALARKPVDALPGWTDDGVAEALPALRRSCDALLNKPDTQAVGPDGIAGTVKAWRAPCAALAGVDAGDHAGVRRVLREHFAAYAVRGREGRKGTFTGYYSATLDAAREKRGPYEHPIYREPDDLITARLGRFRADLNGERIVGRVKDGALVPYFDRAAIKNGALAGRDLAFLYADDPIDVFFLHIQGSGVARLPNGERQRVGYAASNGHDFTGIGSYLLENDMIPPSQGSMQGIRTWLKAHPAKAERVMNENARFIFFQPLDGPGPIGSQGVPLTDGRSLAVDPDRLPLGAPVWVATKQPTANAPLRRLMVAQDTGKAIQGTVRGDIYFGTGDDALAKAGRMKRQGRLWLLLPKTLEQTRVAQSG</sequence>
<dbReference type="Gene3D" id="2.40.40.10">
    <property type="entry name" value="RlpA-like domain"/>
    <property type="match status" value="1"/>
</dbReference>
<evidence type="ECO:0000256" key="2">
    <source>
        <dbReference type="ARBA" id="ARBA00012587"/>
    </source>
</evidence>
<gene>
    <name evidence="8" type="ORF">SAMN05216241_10760</name>
</gene>
<dbReference type="GO" id="GO:0009253">
    <property type="term" value="P:peptidoglycan catabolic process"/>
    <property type="evidence" value="ECO:0007669"/>
    <property type="project" value="TreeGrafter"/>
</dbReference>
<feature type="domain" description="Lytic transglycosylase MltA" evidence="7">
    <location>
        <begin position="140"/>
        <end position="297"/>
    </location>
</feature>
<feature type="signal peptide" evidence="6">
    <location>
        <begin position="1"/>
        <end position="21"/>
    </location>
</feature>
<proteinExistence type="predicted"/>
<dbReference type="GO" id="GO:0019867">
    <property type="term" value="C:outer membrane"/>
    <property type="evidence" value="ECO:0007669"/>
    <property type="project" value="InterPro"/>
</dbReference>
<evidence type="ECO:0000256" key="3">
    <source>
        <dbReference type="ARBA" id="ARBA00023239"/>
    </source>
</evidence>
<evidence type="ECO:0000313" key="9">
    <source>
        <dbReference type="Proteomes" id="UP000199415"/>
    </source>
</evidence>
<dbReference type="OrthoDB" id="9783686at2"/>
<evidence type="ECO:0000259" key="7">
    <source>
        <dbReference type="SMART" id="SM00925"/>
    </source>
</evidence>
<dbReference type="GO" id="GO:0008933">
    <property type="term" value="F:peptidoglycan lytic transglycosylase activity"/>
    <property type="evidence" value="ECO:0007669"/>
    <property type="project" value="TreeGrafter"/>
</dbReference>
<comment type="catalytic activity">
    <reaction evidence="1">
        <text>Exolytic cleavage of the (1-&gt;4)-beta-glycosidic linkage between N-acetylmuramic acid (MurNAc) and N-acetylglucosamine (GlcNAc) residues in peptidoglycan, from either the reducing or the non-reducing ends of the peptidoglycan chains, with concomitant formation of a 1,6-anhydrobond in the MurNAc residue.</text>
        <dbReference type="EC" id="4.2.2.n1"/>
    </reaction>
</comment>
<evidence type="ECO:0000313" key="8">
    <source>
        <dbReference type="EMBL" id="SDG23946.1"/>
    </source>
</evidence>
<dbReference type="CDD" id="cd14485">
    <property type="entry name" value="mltA_like_LT_A"/>
    <property type="match status" value="1"/>
</dbReference>
<feature type="chain" id="PRO_5011603177" description="peptidoglycan lytic exotransglycosylase" evidence="6">
    <location>
        <begin position="22"/>
        <end position="403"/>
    </location>
</feature>
<dbReference type="PANTHER" id="PTHR30124:SF0">
    <property type="entry name" value="MEMBRANE-BOUND LYTIC MUREIN TRANSGLYCOSYLASE A"/>
    <property type="match status" value="1"/>
</dbReference>
<dbReference type="SUPFAM" id="SSF50685">
    <property type="entry name" value="Barwin-like endoglucanases"/>
    <property type="match status" value="1"/>
</dbReference>
<keyword evidence="9" id="KW-1185">Reference proteome</keyword>
<dbReference type="EMBL" id="FNCE01000007">
    <property type="protein sequence ID" value="SDG23946.1"/>
    <property type="molecule type" value="Genomic_DNA"/>
</dbReference>
<dbReference type="GO" id="GO:0004553">
    <property type="term" value="F:hydrolase activity, hydrolyzing O-glycosyl compounds"/>
    <property type="evidence" value="ECO:0007669"/>
    <property type="project" value="InterPro"/>
</dbReference>
<dbReference type="InterPro" id="IPR010611">
    <property type="entry name" value="3D_dom"/>
</dbReference>
<dbReference type="GO" id="GO:0071555">
    <property type="term" value="P:cell wall organization"/>
    <property type="evidence" value="ECO:0007669"/>
    <property type="project" value="UniProtKB-KW"/>
</dbReference>
<dbReference type="PROSITE" id="PS51257">
    <property type="entry name" value="PROKAR_LIPOPROTEIN"/>
    <property type="match status" value="1"/>
</dbReference>
<dbReference type="Pfam" id="PF06725">
    <property type="entry name" value="3D"/>
    <property type="match status" value="1"/>
</dbReference>
<accession>A0A1G7SLL8</accession>
<dbReference type="InterPro" id="IPR026044">
    <property type="entry name" value="MltA"/>
</dbReference>
<dbReference type="InterPro" id="IPR005300">
    <property type="entry name" value="MltA_B"/>
</dbReference>
<dbReference type="CDD" id="cd14668">
    <property type="entry name" value="mlta_B"/>
    <property type="match status" value="1"/>
</dbReference>
<dbReference type="GO" id="GO:0009254">
    <property type="term" value="P:peptidoglycan turnover"/>
    <property type="evidence" value="ECO:0007669"/>
    <property type="project" value="InterPro"/>
</dbReference>
<dbReference type="Pfam" id="PF03562">
    <property type="entry name" value="MltA"/>
    <property type="match status" value="1"/>
</dbReference>
<dbReference type="PANTHER" id="PTHR30124">
    <property type="entry name" value="MEMBRANE-BOUND LYTIC MUREIN TRANSGLYCOSYLASE A"/>
    <property type="match status" value="1"/>
</dbReference>
<dbReference type="SMART" id="SM00925">
    <property type="entry name" value="MltA"/>
    <property type="match status" value="1"/>
</dbReference>
<dbReference type="Proteomes" id="UP000199415">
    <property type="component" value="Unassembled WGS sequence"/>
</dbReference>
<protein>
    <recommendedName>
        <fullName evidence="2">peptidoglycan lytic exotransglycosylase</fullName>
        <ecNumber evidence="2">4.2.2.n1</ecNumber>
    </recommendedName>
    <alternativeName>
        <fullName evidence="5">Murein hydrolase A</fullName>
    </alternativeName>
</protein>
<dbReference type="PIRSF" id="PIRSF019422">
    <property type="entry name" value="MltA"/>
    <property type="match status" value="1"/>
</dbReference>
<evidence type="ECO:0000256" key="1">
    <source>
        <dbReference type="ARBA" id="ARBA00001420"/>
    </source>
</evidence>
<dbReference type="Gene3D" id="2.40.240.50">
    <property type="entry name" value="Barwin-like endoglucanases"/>
    <property type="match status" value="1"/>
</dbReference>
<dbReference type="RefSeq" id="WP_090020401.1">
    <property type="nucleotide sequence ID" value="NZ_FNCE01000007.1"/>
</dbReference>